<dbReference type="EMBL" id="JACEIK010001980">
    <property type="protein sequence ID" value="MCD7473487.1"/>
    <property type="molecule type" value="Genomic_DNA"/>
</dbReference>
<reference evidence="2 3" key="1">
    <citation type="journal article" date="2021" name="BMC Genomics">
        <title>Datura genome reveals duplications of psychoactive alkaloid biosynthetic genes and high mutation rate following tissue culture.</title>
        <authorList>
            <person name="Rajewski A."/>
            <person name="Carter-House D."/>
            <person name="Stajich J."/>
            <person name="Litt A."/>
        </authorList>
    </citation>
    <scope>NUCLEOTIDE SEQUENCE [LARGE SCALE GENOMIC DNA]</scope>
    <source>
        <strain evidence="2">AR-01</strain>
    </source>
</reference>
<sequence>MGKKHASSCSIRSKEPVGRGTGYGTTPGDSRAGTYQKRDQNRKQANPQPEVVNGSQPQVAATVRVQEQVIQDAPSRVPVVVHIVALPTYAVMRLFNVLEALVPNHGELPVPQTTSQAQAQTQVQLNVAVTKIPQ</sequence>
<keyword evidence="3" id="KW-1185">Reference proteome</keyword>
<name>A0ABS8TPI6_DATST</name>
<gene>
    <name evidence="2" type="ORF">HAX54_015388</name>
</gene>
<feature type="compositionally biased region" description="Polar residues" evidence="1">
    <location>
        <begin position="43"/>
        <end position="58"/>
    </location>
</feature>
<feature type="region of interest" description="Disordered" evidence="1">
    <location>
        <begin position="1"/>
        <end position="58"/>
    </location>
</feature>
<evidence type="ECO:0000313" key="3">
    <source>
        <dbReference type="Proteomes" id="UP000823775"/>
    </source>
</evidence>
<organism evidence="2 3">
    <name type="scientific">Datura stramonium</name>
    <name type="common">Jimsonweed</name>
    <name type="synonym">Common thornapple</name>
    <dbReference type="NCBI Taxonomy" id="4076"/>
    <lineage>
        <taxon>Eukaryota</taxon>
        <taxon>Viridiplantae</taxon>
        <taxon>Streptophyta</taxon>
        <taxon>Embryophyta</taxon>
        <taxon>Tracheophyta</taxon>
        <taxon>Spermatophyta</taxon>
        <taxon>Magnoliopsida</taxon>
        <taxon>eudicotyledons</taxon>
        <taxon>Gunneridae</taxon>
        <taxon>Pentapetalae</taxon>
        <taxon>asterids</taxon>
        <taxon>lamiids</taxon>
        <taxon>Solanales</taxon>
        <taxon>Solanaceae</taxon>
        <taxon>Solanoideae</taxon>
        <taxon>Datureae</taxon>
        <taxon>Datura</taxon>
    </lineage>
</organism>
<protein>
    <submittedName>
        <fullName evidence="2">Uncharacterized protein</fullName>
    </submittedName>
</protein>
<evidence type="ECO:0000256" key="1">
    <source>
        <dbReference type="SAM" id="MobiDB-lite"/>
    </source>
</evidence>
<proteinExistence type="predicted"/>
<dbReference type="Proteomes" id="UP000823775">
    <property type="component" value="Unassembled WGS sequence"/>
</dbReference>
<evidence type="ECO:0000313" key="2">
    <source>
        <dbReference type="EMBL" id="MCD7473487.1"/>
    </source>
</evidence>
<accession>A0ABS8TPI6</accession>
<comment type="caution">
    <text evidence="2">The sequence shown here is derived from an EMBL/GenBank/DDBJ whole genome shotgun (WGS) entry which is preliminary data.</text>
</comment>